<sequence length="116" mass="12446">MSGPPDHDLIAAILCIPGVNMDLGLHISQEIALIVDNDLCKLTLIIALCKDHSVLSDSVVGLQLQPSINNKFITKNYVYRVEMCALNLPPPAFASRPGGHVVRTTSFSVRPGVPDG</sequence>
<proteinExistence type="predicted"/>
<reference evidence="2" key="1">
    <citation type="journal article" date="2015" name="Proc. Natl. Acad. Sci. U.S.A.">
        <title>Genome sequencing of adzuki bean (Vigna angularis) provides insight into high starch and low fat accumulation and domestication.</title>
        <authorList>
            <person name="Yang K."/>
            <person name="Tian Z."/>
            <person name="Chen C."/>
            <person name="Luo L."/>
            <person name="Zhao B."/>
            <person name="Wang Z."/>
            <person name="Yu L."/>
            <person name="Li Y."/>
            <person name="Sun Y."/>
            <person name="Li W."/>
            <person name="Chen Y."/>
            <person name="Li Y."/>
            <person name="Zhang Y."/>
            <person name="Ai D."/>
            <person name="Zhao J."/>
            <person name="Shang C."/>
            <person name="Ma Y."/>
            <person name="Wu B."/>
            <person name="Wang M."/>
            <person name="Gao L."/>
            <person name="Sun D."/>
            <person name="Zhang P."/>
            <person name="Guo F."/>
            <person name="Wang W."/>
            <person name="Li Y."/>
            <person name="Wang J."/>
            <person name="Varshney R.K."/>
            <person name="Wang J."/>
            <person name="Ling H.Q."/>
            <person name="Wan P."/>
        </authorList>
    </citation>
    <scope>NUCLEOTIDE SEQUENCE</scope>
    <source>
        <strain evidence="2">cv. Jingnong 6</strain>
    </source>
</reference>
<protein>
    <submittedName>
        <fullName evidence="1">Uncharacterized protein</fullName>
    </submittedName>
</protein>
<dbReference type="AlphaFoldDB" id="A0A0L9TWZ3"/>
<dbReference type="Proteomes" id="UP000053144">
    <property type="component" value="Chromosome 2"/>
</dbReference>
<evidence type="ECO:0000313" key="2">
    <source>
        <dbReference type="Proteomes" id="UP000053144"/>
    </source>
</evidence>
<accession>A0A0L9TWZ3</accession>
<evidence type="ECO:0000313" key="1">
    <source>
        <dbReference type="EMBL" id="KOM34937.1"/>
    </source>
</evidence>
<dbReference type="EMBL" id="CM003372">
    <property type="protein sequence ID" value="KOM34937.1"/>
    <property type="molecule type" value="Genomic_DNA"/>
</dbReference>
<gene>
    <name evidence="1" type="ORF">LR48_Vigan02g108700</name>
</gene>
<dbReference type="Gramene" id="KOM34937">
    <property type="protein sequence ID" value="KOM34937"/>
    <property type="gene ID" value="LR48_Vigan02g108700"/>
</dbReference>
<organism evidence="1 2">
    <name type="scientific">Phaseolus angularis</name>
    <name type="common">Azuki bean</name>
    <name type="synonym">Vigna angularis</name>
    <dbReference type="NCBI Taxonomy" id="3914"/>
    <lineage>
        <taxon>Eukaryota</taxon>
        <taxon>Viridiplantae</taxon>
        <taxon>Streptophyta</taxon>
        <taxon>Embryophyta</taxon>
        <taxon>Tracheophyta</taxon>
        <taxon>Spermatophyta</taxon>
        <taxon>Magnoliopsida</taxon>
        <taxon>eudicotyledons</taxon>
        <taxon>Gunneridae</taxon>
        <taxon>Pentapetalae</taxon>
        <taxon>rosids</taxon>
        <taxon>fabids</taxon>
        <taxon>Fabales</taxon>
        <taxon>Fabaceae</taxon>
        <taxon>Papilionoideae</taxon>
        <taxon>50 kb inversion clade</taxon>
        <taxon>NPAAA clade</taxon>
        <taxon>indigoferoid/millettioid clade</taxon>
        <taxon>Phaseoleae</taxon>
        <taxon>Vigna</taxon>
    </lineage>
</organism>
<name>A0A0L9TWZ3_PHAAN</name>